<evidence type="ECO:0000256" key="5">
    <source>
        <dbReference type="SAM" id="Phobius"/>
    </source>
</evidence>
<proteinExistence type="predicted"/>
<comment type="subcellular location">
    <subcellularLocation>
        <location evidence="1">Membrane</location>
        <topology evidence="1">Multi-pass membrane protein</topology>
    </subcellularLocation>
</comment>
<reference evidence="6 7" key="1">
    <citation type="submission" date="2016-09" db="EMBL/GenBank/DDBJ databases">
        <title>Extensive genetic diversity and differential bi-allelic expression allows diatom success in the polar Southern Ocean.</title>
        <authorList>
            <consortium name="DOE Joint Genome Institute"/>
            <person name="Mock T."/>
            <person name="Otillar R.P."/>
            <person name="Strauss J."/>
            <person name="Dupont C."/>
            <person name="Frickenhaus S."/>
            <person name="Maumus F."/>
            <person name="Mcmullan M."/>
            <person name="Sanges R."/>
            <person name="Schmutz J."/>
            <person name="Toseland A."/>
            <person name="Valas R."/>
            <person name="Veluchamy A."/>
            <person name="Ward B.J."/>
            <person name="Allen A."/>
            <person name="Barry K."/>
            <person name="Falciatore A."/>
            <person name="Ferrante M."/>
            <person name="Fortunato A.E."/>
            <person name="Gloeckner G."/>
            <person name="Gruber A."/>
            <person name="Hipkin R."/>
            <person name="Janech M."/>
            <person name="Kroth P."/>
            <person name="Leese F."/>
            <person name="Lindquist E."/>
            <person name="Lyon B.R."/>
            <person name="Martin J."/>
            <person name="Mayer C."/>
            <person name="Parker M."/>
            <person name="Quesneville H."/>
            <person name="Raymond J."/>
            <person name="Uhlig C."/>
            <person name="Valentin K.U."/>
            <person name="Worden A.Z."/>
            <person name="Armbrust E.V."/>
            <person name="Bowler C."/>
            <person name="Green B."/>
            <person name="Moulton V."/>
            <person name="Van Oosterhout C."/>
            <person name="Grigoriev I."/>
        </authorList>
    </citation>
    <scope>NUCLEOTIDE SEQUENCE [LARGE SCALE GENOMIC DNA]</scope>
    <source>
        <strain evidence="6 7">CCMP1102</strain>
    </source>
</reference>
<protein>
    <recommendedName>
        <fullName evidence="8">Membrane transporter protein</fullName>
    </recommendedName>
</protein>
<evidence type="ECO:0000313" key="7">
    <source>
        <dbReference type="Proteomes" id="UP000095751"/>
    </source>
</evidence>
<name>A0A1E7EW04_9STRA</name>
<dbReference type="KEGG" id="fcy:FRACYDRAFT_247682"/>
<dbReference type="InterPro" id="IPR002781">
    <property type="entry name" value="TM_pro_TauE-like"/>
</dbReference>
<dbReference type="Pfam" id="PF01925">
    <property type="entry name" value="TauE"/>
    <property type="match status" value="2"/>
</dbReference>
<sequence length="268" mass="28420">MTISYIPRRTIQICRARGRLRHDYYKKSFERWHSNSPTPSPSSPDNTVLPKSLMIGTIAGMCGSLAGMGGGFLMIPLMTSKRLLGLTQHQAHGTSLFAVATTGLAGAISYSGEVDFEAAGMIALFGMATASIGANATTKLSGATLKKALGVFMLLVAPTIPLKDYFTDPEKKEKKELEKSDKVEDLFTDMNHYQALGTSLCAMVPTAIVGTATHMGKGSVAMKVAPGLALGAFTGAYFGGKLGLSIPEKELKYGFSATMVVLGLRTLL</sequence>
<evidence type="ECO:0008006" key="8">
    <source>
        <dbReference type="Google" id="ProtNLM"/>
    </source>
</evidence>
<dbReference type="Proteomes" id="UP000095751">
    <property type="component" value="Unassembled WGS sequence"/>
</dbReference>
<accession>A0A1E7EW04</accession>
<gene>
    <name evidence="6" type="ORF">FRACYDRAFT_247682</name>
</gene>
<organism evidence="6 7">
    <name type="scientific">Fragilariopsis cylindrus CCMP1102</name>
    <dbReference type="NCBI Taxonomy" id="635003"/>
    <lineage>
        <taxon>Eukaryota</taxon>
        <taxon>Sar</taxon>
        <taxon>Stramenopiles</taxon>
        <taxon>Ochrophyta</taxon>
        <taxon>Bacillariophyta</taxon>
        <taxon>Bacillariophyceae</taxon>
        <taxon>Bacillariophycidae</taxon>
        <taxon>Bacillariales</taxon>
        <taxon>Bacillariaceae</taxon>
        <taxon>Fragilariopsis</taxon>
    </lineage>
</organism>
<keyword evidence="7" id="KW-1185">Reference proteome</keyword>
<dbReference type="EMBL" id="KV784373">
    <property type="protein sequence ID" value="OEU10072.1"/>
    <property type="molecule type" value="Genomic_DNA"/>
</dbReference>
<feature type="transmembrane region" description="Helical" evidence="5">
    <location>
        <begin position="53"/>
        <end position="75"/>
    </location>
</feature>
<evidence type="ECO:0000256" key="2">
    <source>
        <dbReference type="ARBA" id="ARBA00022692"/>
    </source>
</evidence>
<keyword evidence="3 5" id="KW-1133">Transmembrane helix</keyword>
<evidence type="ECO:0000256" key="1">
    <source>
        <dbReference type="ARBA" id="ARBA00004141"/>
    </source>
</evidence>
<keyword evidence="2 5" id="KW-0812">Transmembrane</keyword>
<keyword evidence="4 5" id="KW-0472">Membrane</keyword>
<evidence type="ECO:0000256" key="3">
    <source>
        <dbReference type="ARBA" id="ARBA00022989"/>
    </source>
</evidence>
<dbReference type="InParanoid" id="A0A1E7EW04"/>
<evidence type="ECO:0000256" key="4">
    <source>
        <dbReference type="ARBA" id="ARBA00023136"/>
    </source>
</evidence>
<dbReference type="InterPro" id="IPR051598">
    <property type="entry name" value="TSUP/Inactive_protease-like"/>
</dbReference>
<dbReference type="PANTHER" id="PTHR43701:SF2">
    <property type="entry name" value="MEMBRANE TRANSPORTER PROTEIN YJNA-RELATED"/>
    <property type="match status" value="1"/>
</dbReference>
<dbReference type="AlphaFoldDB" id="A0A1E7EW04"/>
<dbReference type="GO" id="GO:0016020">
    <property type="term" value="C:membrane"/>
    <property type="evidence" value="ECO:0007669"/>
    <property type="project" value="UniProtKB-SubCell"/>
</dbReference>
<evidence type="ECO:0000313" key="6">
    <source>
        <dbReference type="EMBL" id="OEU10072.1"/>
    </source>
</evidence>
<dbReference type="PANTHER" id="PTHR43701">
    <property type="entry name" value="MEMBRANE TRANSPORTER PROTEIN MJ0441-RELATED"/>
    <property type="match status" value="1"/>
</dbReference>
<dbReference type="OrthoDB" id="203866at2759"/>